<proteinExistence type="predicted"/>
<dbReference type="EMBL" id="JYDP01000208">
    <property type="protein sequence ID" value="KRZ02989.1"/>
    <property type="molecule type" value="Genomic_DNA"/>
</dbReference>
<dbReference type="Proteomes" id="UP000055024">
    <property type="component" value="Unassembled WGS sequence"/>
</dbReference>
<dbReference type="AlphaFoldDB" id="A0A0V1GXS3"/>
<reference evidence="1 2" key="1">
    <citation type="submission" date="2015-01" db="EMBL/GenBank/DDBJ databases">
        <title>Evolution of Trichinella species and genotypes.</title>
        <authorList>
            <person name="Korhonen P.K."/>
            <person name="Edoardo P."/>
            <person name="Giuseppe L.R."/>
            <person name="Gasser R.B."/>
        </authorList>
    </citation>
    <scope>NUCLEOTIDE SEQUENCE [LARGE SCALE GENOMIC DNA]</scope>
    <source>
        <strain evidence="1">ISS1029</strain>
    </source>
</reference>
<sequence length="91" mass="10708">MLLQEIETENKNFAVICAPNQKHNYFSNNQIHLWKSYQTLSAENCNITVQHFGINTEKKLFLMLTRKLEFTSHSLQIILYNCEISMVTNNQ</sequence>
<keyword evidence="2" id="KW-1185">Reference proteome</keyword>
<name>A0A0V1GXS3_9BILA</name>
<evidence type="ECO:0000313" key="2">
    <source>
        <dbReference type="Proteomes" id="UP000055024"/>
    </source>
</evidence>
<comment type="caution">
    <text evidence="1">The sequence shown here is derived from an EMBL/GenBank/DDBJ whole genome shotgun (WGS) entry which is preliminary data.</text>
</comment>
<accession>A0A0V1GXS3</accession>
<organism evidence="1 2">
    <name type="scientific">Trichinella zimbabwensis</name>
    <dbReference type="NCBI Taxonomy" id="268475"/>
    <lineage>
        <taxon>Eukaryota</taxon>
        <taxon>Metazoa</taxon>
        <taxon>Ecdysozoa</taxon>
        <taxon>Nematoda</taxon>
        <taxon>Enoplea</taxon>
        <taxon>Dorylaimia</taxon>
        <taxon>Trichinellida</taxon>
        <taxon>Trichinellidae</taxon>
        <taxon>Trichinella</taxon>
    </lineage>
</organism>
<protein>
    <submittedName>
        <fullName evidence="1">Uncharacterized protein</fullName>
    </submittedName>
</protein>
<gene>
    <name evidence="1" type="ORF">T11_3930</name>
</gene>
<evidence type="ECO:0000313" key="1">
    <source>
        <dbReference type="EMBL" id="KRZ02989.1"/>
    </source>
</evidence>